<proteinExistence type="predicted"/>
<dbReference type="InterPro" id="IPR018800">
    <property type="entry name" value="PRCC"/>
</dbReference>
<protein>
    <recommendedName>
        <fullName evidence="4">Mitotic checkpoint regulator, MAD2B-interacting-domain-containing protein</fullName>
    </recommendedName>
</protein>
<evidence type="ECO:0000313" key="2">
    <source>
        <dbReference type="EMBL" id="KAF2233534.1"/>
    </source>
</evidence>
<dbReference type="Proteomes" id="UP000800092">
    <property type="component" value="Unassembled WGS sequence"/>
</dbReference>
<feature type="compositionally biased region" description="Low complexity" evidence="1">
    <location>
        <begin position="252"/>
        <end position="261"/>
    </location>
</feature>
<dbReference type="GO" id="GO:0005634">
    <property type="term" value="C:nucleus"/>
    <property type="evidence" value="ECO:0007669"/>
    <property type="project" value="TreeGrafter"/>
</dbReference>
<evidence type="ECO:0008006" key="4">
    <source>
        <dbReference type="Google" id="ProtNLM"/>
    </source>
</evidence>
<reference evidence="2" key="1">
    <citation type="journal article" date="2020" name="Stud. Mycol.">
        <title>101 Dothideomycetes genomes: a test case for predicting lifestyles and emergence of pathogens.</title>
        <authorList>
            <person name="Haridas S."/>
            <person name="Albert R."/>
            <person name="Binder M."/>
            <person name="Bloem J."/>
            <person name="Labutti K."/>
            <person name="Salamov A."/>
            <person name="Andreopoulos B."/>
            <person name="Baker S."/>
            <person name="Barry K."/>
            <person name="Bills G."/>
            <person name="Bluhm B."/>
            <person name="Cannon C."/>
            <person name="Castanera R."/>
            <person name="Culley D."/>
            <person name="Daum C."/>
            <person name="Ezra D."/>
            <person name="Gonzalez J."/>
            <person name="Henrissat B."/>
            <person name="Kuo A."/>
            <person name="Liang C."/>
            <person name="Lipzen A."/>
            <person name="Lutzoni F."/>
            <person name="Magnuson J."/>
            <person name="Mondo S."/>
            <person name="Nolan M."/>
            <person name="Ohm R."/>
            <person name="Pangilinan J."/>
            <person name="Park H.-J."/>
            <person name="Ramirez L."/>
            <person name="Alfaro M."/>
            <person name="Sun H."/>
            <person name="Tritt A."/>
            <person name="Yoshinaga Y."/>
            <person name="Zwiers L.-H."/>
            <person name="Turgeon B."/>
            <person name="Goodwin S."/>
            <person name="Spatafora J."/>
            <person name="Crous P."/>
            <person name="Grigoriev I."/>
        </authorList>
    </citation>
    <scope>NUCLEOTIDE SEQUENCE</scope>
    <source>
        <strain evidence="2">Tuck. ex Michener</strain>
    </source>
</reference>
<accession>A0A6A6H610</accession>
<sequence length="410" mass="42942">MALVGYSDSEGSDTEPTPNATGSRQPSSTTSKPTFQKVVNRSNPHKIKVSLPATSEGGEDDIANDAPPAKKPRTGAGAFSGFNSFLPAPKRTAPVAEVVSSSSKGGVGKGLGRGINLKTGAAPGFSREPMLEFDKGTEEDTTQDLEFYNELGEKVELVGAEGPVAKTADQTSLPLSGSKPAGKPTIFKPLSVARNKQKKQKKPVNSDVAISNALSESVEAVTSPAHVPPQPAPKARAKVSLFSMSNDDALRASSTTATYESTSHKDKLHPDTEDTAPTPTDPTYADSAPQAPTSASDSSTAHAQSLASLASSLPPSARRQLLGRNAKSTAATADAKILNFSPDAEYSYNEEYRQTADAAAMQHNPVRGVAPGKHSLQQLVNVAATQKEALEESFATGRRNKREGGAKYGW</sequence>
<dbReference type="Pfam" id="PF10253">
    <property type="entry name" value="PRCC"/>
    <property type="match status" value="1"/>
</dbReference>
<evidence type="ECO:0000256" key="1">
    <source>
        <dbReference type="SAM" id="MobiDB-lite"/>
    </source>
</evidence>
<feature type="region of interest" description="Disordered" evidence="1">
    <location>
        <begin position="97"/>
        <end position="129"/>
    </location>
</feature>
<feature type="compositionally biased region" description="Low complexity" evidence="1">
    <location>
        <begin position="298"/>
        <end position="317"/>
    </location>
</feature>
<feature type="compositionally biased region" description="Polar residues" evidence="1">
    <location>
        <begin position="14"/>
        <end position="42"/>
    </location>
</feature>
<keyword evidence="3" id="KW-1185">Reference proteome</keyword>
<evidence type="ECO:0000313" key="3">
    <source>
        <dbReference type="Proteomes" id="UP000800092"/>
    </source>
</evidence>
<dbReference type="PANTHER" id="PTHR13621:SF2">
    <property type="entry name" value="PROLINE-RICH PROTEIN PRCC"/>
    <property type="match status" value="1"/>
</dbReference>
<dbReference type="PANTHER" id="PTHR13621">
    <property type="entry name" value="PROLINE-RICH PROTEIN PRCC"/>
    <property type="match status" value="1"/>
</dbReference>
<feature type="region of interest" description="Disordered" evidence="1">
    <location>
        <begin position="1"/>
        <end position="78"/>
    </location>
</feature>
<dbReference type="AlphaFoldDB" id="A0A6A6H610"/>
<dbReference type="OrthoDB" id="2555634at2759"/>
<dbReference type="EMBL" id="ML991806">
    <property type="protein sequence ID" value="KAF2233534.1"/>
    <property type="molecule type" value="Genomic_DNA"/>
</dbReference>
<organism evidence="2 3">
    <name type="scientific">Viridothelium virens</name>
    <name type="common">Speckled blister lichen</name>
    <name type="synonym">Trypethelium virens</name>
    <dbReference type="NCBI Taxonomy" id="1048519"/>
    <lineage>
        <taxon>Eukaryota</taxon>
        <taxon>Fungi</taxon>
        <taxon>Dikarya</taxon>
        <taxon>Ascomycota</taxon>
        <taxon>Pezizomycotina</taxon>
        <taxon>Dothideomycetes</taxon>
        <taxon>Dothideomycetes incertae sedis</taxon>
        <taxon>Trypetheliales</taxon>
        <taxon>Trypetheliaceae</taxon>
        <taxon>Viridothelium</taxon>
    </lineage>
</organism>
<feature type="compositionally biased region" description="Basic and acidic residues" evidence="1">
    <location>
        <begin position="262"/>
        <end position="272"/>
    </location>
</feature>
<feature type="region of interest" description="Disordered" evidence="1">
    <location>
        <begin position="160"/>
        <end position="331"/>
    </location>
</feature>
<name>A0A6A6H610_VIRVR</name>
<feature type="compositionally biased region" description="Low complexity" evidence="1">
    <location>
        <begin position="275"/>
        <end position="289"/>
    </location>
</feature>
<gene>
    <name evidence="2" type="ORF">EV356DRAFT_516350</name>
</gene>